<dbReference type="RefSeq" id="WP_376806439.1">
    <property type="nucleotide sequence ID" value="NZ_JBHTAC010000009.1"/>
</dbReference>
<dbReference type="Pfam" id="PF06094">
    <property type="entry name" value="GGACT"/>
    <property type="match status" value="1"/>
</dbReference>
<proteinExistence type="predicted"/>
<comment type="caution">
    <text evidence="2">The sequence shown here is derived from an EMBL/GenBank/DDBJ whole genome shotgun (WGS) entry which is preliminary data.</text>
</comment>
<gene>
    <name evidence="2" type="ORF">ACFQO7_12010</name>
</gene>
<evidence type="ECO:0000259" key="1">
    <source>
        <dbReference type="Pfam" id="PF06094"/>
    </source>
</evidence>
<dbReference type="Proteomes" id="UP001596392">
    <property type="component" value="Unassembled WGS sequence"/>
</dbReference>
<dbReference type="Gene3D" id="3.10.490.10">
    <property type="entry name" value="Gamma-glutamyl cyclotransferase-like"/>
    <property type="match status" value="1"/>
</dbReference>
<dbReference type="InterPro" id="IPR013024">
    <property type="entry name" value="GGCT-like"/>
</dbReference>
<dbReference type="EMBL" id="JBHTAC010000009">
    <property type="protein sequence ID" value="MFC7243201.1"/>
    <property type="molecule type" value="Genomic_DNA"/>
</dbReference>
<reference evidence="3" key="1">
    <citation type="journal article" date="2019" name="Int. J. Syst. Evol. Microbiol.">
        <title>The Global Catalogue of Microorganisms (GCM) 10K type strain sequencing project: providing services to taxonomists for standard genome sequencing and annotation.</title>
        <authorList>
            <consortium name="The Broad Institute Genomics Platform"/>
            <consortium name="The Broad Institute Genome Sequencing Center for Infectious Disease"/>
            <person name="Wu L."/>
            <person name="Ma J."/>
        </authorList>
    </citation>
    <scope>NUCLEOTIDE SEQUENCE [LARGE SCALE GENOMIC DNA]</scope>
    <source>
        <strain evidence="3">CGMCC 1.9106</strain>
    </source>
</reference>
<evidence type="ECO:0000313" key="2">
    <source>
        <dbReference type="EMBL" id="MFC7243201.1"/>
    </source>
</evidence>
<feature type="domain" description="Gamma-glutamylcyclotransferase AIG2-like" evidence="1">
    <location>
        <begin position="13"/>
        <end position="114"/>
    </location>
</feature>
<dbReference type="SUPFAM" id="SSF110857">
    <property type="entry name" value="Gamma-glutamyl cyclotransferase-like"/>
    <property type="match status" value="1"/>
</dbReference>
<dbReference type="InterPro" id="IPR009288">
    <property type="entry name" value="AIG2-like_dom"/>
</dbReference>
<dbReference type="CDD" id="cd06661">
    <property type="entry name" value="GGCT_like"/>
    <property type="match status" value="1"/>
</dbReference>
<dbReference type="InterPro" id="IPR036568">
    <property type="entry name" value="GGCT-like_sf"/>
</dbReference>
<evidence type="ECO:0000313" key="3">
    <source>
        <dbReference type="Proteomes" id="UP001596392"/>
    </source>
</evidence>
<accession>A0ABW2GXR1</accession>
<organism evidence="2 3">
    <name type="scientific">Catellatospora aurea</name>
    <dbReference type="NCBI Taxonomy" id="1337874"/>
    <lineage>
        <taxon>Bacteria</taxon>
        <taxon>Bacillati</taxon>
        <taxon>Actinomycetota</taxon>
        <taxon>Actinomycetes</taxon>
        <taxon>Micromonosporales</taxon>
        <taxon>Micromonosporaceae</taxon>
        <taxon>Catellatospora</taxon>
    </lineage>
</organism>
<sequence>MSDDLGPTHRLATYGSLAPGKPNHHHLHGLAGRWFPGHVHGRLVDAGWGSALGFPGLAVDPDGGRVGVHVFESRDLPAHWARLDEFEGPQYERVVARVHTPGGGVDACIYVVKASPAGT</sequence>
<name>A0ABW2GXR1_9ACTN</name>
<protein>
    <submittedName>
        <fullName evidence="2">Gamma-glutamylcyclotransferase</fullName>
    </submittedName>
</protein>
<keyword evidence="3" id="KW-1185">Reference proteome</keyword>